<evidence type="ECO:0000256" key="1">
    <source>
        <dbReference type="SAM" id="Phobius"/>
    </source>
</evidence>
<protein>
    <recommendedName>
        <fullName evidence="4">ABC-2 type transport system permease protein</fullName>
    </recommendedName>
</protein>
<feature type="transmembrane region" description="Helical" evidence="1">
    <location>
        <begin position="86"/>
        <end position="104"/>
    </location>
</feature>
<keyword evidence="1" id="KW-0812">Transmembrane</keyword>
<dbReference type="AlphaFoldDB" id="A0A1H3LF50"/>
<dbReference type="RefSeq" id="WP_091293579.1">
    <property type="nucleotide sequence ID" value="NZ_FNON01000006.1"/>
</dbReference>
<dbReference type="STRING" id="589385.SAMN05421504_106187"/>
<feature type="transmembrane region" description="Helical" evidence="1">
    <location>
        <begin position="169"/>
        <end position="194"/>
    </location>
</feature>
<name>A0A1H3LF50_9PSEU</name>
<keyword evidence="3" id="KW-1185">Reference proteome</keyword>
<evidence type="ECO:0008006" key="4">
    <source>
        <dbReference type="Google" id="ProtNLM"/>
    </source>
</evidence>
<proteinExistence type="predicted"/>
<keyword evidence="1" id="KW-1133">Transmembrane helix</keyword>
<accession>A0A1H3LF50</accession>
<keyword evidence="1" id="KW-0472">Membrane</keyword>
<dbReference type="EMBL" id="FNON01000006">
    <property type="protein sequence ID" value="SDY63062.1"/>
    <property type="molecule type" value="Genomic_DNA"/>
</dbReference>
<feature type="transmembrane region" description="Helical" evidence="1">
    <location>
        <begin position="48"/>
        <end position="66"/>
    </location>
</feature>
<evidence type="ECO:0000313" key="3">
    <source>
        <dbReference type="Proteomes" id="UP000199515"/>
    </source>
</evidence>
<dbReference type="OrthoDB" id="3688755at2"/>
<feature type="transmembrane region" description="Helical" evidence="1">
    <location>
        <begin position="245"/>
        <end position="264"/>
    </location>
</feature>
<gene>
    <name evidence="2" type="ORF">SAMN05421504_106187</name>
</gene>
<feature type="transmembrane region" description="Helical" evidence="1">
    <location>
        <begin position="125"/>
        <end position="149"/>
    </location>
</feature>
<feature type="transmembrane region" description="Helical" evidence="1">
    <location>
        <begin position="201"/>
        <end position="225"/>
    </location>
</feature>
<evidence type="ECO:0000313" key="2">
    <source>
        <dbReference type="EMBL" id="SDY63062.1"/>
    </source>
</evidence>
<sequence>MTAPGYHPAAMAPPQPPMSFPRAMQRTPFAKLVLVEFRKLSGTLSDRILLIVGPLVVIGANVLLFLSLDSASSMASASDQITPTFYLLRIGHVIIHAALIKLIAGEWQHRAAQPTLLAQPSRGRYFLAQATVVFLLWMFCAILQTVLTLTLSPVAAANSGVVYLLSYRIGWVIGVCFLGSLLTMLVALTVAMLVPNAAGALAIYFATVPAMLTISGLAPKVFAWFDPSTPAASLATLSAIDGPVPSIVSLLVWIGLLGFAGYRVSRRDLA</sequence>
<organism evidence="2 3">
    <name type="scientific">Amycolatopsis xylanica</name>
    <dbReference type="NCBI Taxonomy" id="589385"/>
    <lineage>
        <taxon>Bacteria</taxon>
        <taxon>Bacillati</taxon>
        <taxon>Actinomycetota</taxon>
        <taxon>Actinomycetes</taxon>
        <taxon>Pseudonocardiales</taxon>
        <taxon>Pseudonocardiaceae</taxon>
        <taxon>Amycolatopsis</taxon>
    </lineage>
</organism>
<dbReference type="Proteomes" id="UP000199515">
    <property type="component" value="Unassembled WGS sequence"/>
</dbReference>
<reference evidence="2 3" key="1">
    <citation type="submission" date="2016-10" db="EMBL/GenBank/DDBJ databases">
        <authorList>
            <person name="de Groot N.N."/>
        </authorList>
    </citation>
    <scope>NUCLEOTIDE SEQUENCE [LARGE SCALE GENOMIC DNA]</scope>
    <source>
        <strain evidence="2 3">CPCC 202699</strain>
    </source>
</reference>